<accession>F9EKM7</accession>
<organism evidence="1 2">
    <name type="scientific">Fusobacterium animalis ATCC 51191</name>
    <dbReference type="NCBI Taxonomy" id="997347"/>
    <lineage>
        <taxon>Bacteria</taxon>
        <taxon>Fusobacteriati</taxon>
        <taxon>Fusobacteriota</taxon>
        <taxon>Fusobacteriia</taxon>
        <taxon>Fusobacteriales</taxon>
        <taxon>Fusobacteriaceae</taxon>
        <taxon>Fusobacterium</taxon>
    </lineage>
</organism>
<dbReference type="AlphaFoldDB" id="F9EKM7"/>
<name>F9EKM7_9FUSO</name>
<dbReference type="HOGENOM" id="CLU_3290095_0_0_0"/>
<evidence type="ECO:0000313" key="2">
    <source>
        <dbReference type="Proteomes" id="UP000005392"/>
    </source>
</evidence>
<protein>
    <submittedName>
        <fullName evidence="1">Uncharacterized protein</fullName>
    </submittedName>
</protein>
<reference evidence="1 2" key="1">
    <citation type="submission" date="2011-05" db="EMBL/GenBank/DDBJ databases">
        <authorList>
            <person name="Muzny D."/>
            <person name="Qin X."/>
            <person name="Deng J."/>
            <person name="Jiang H."/>
            <person name="Liu Y."/>
            <person name="Qu J."/>
            <person name="Song X.-Z."/>
            <person name="Zhang L."/>
            <person name="Thornton R."/>
            <person name="Coyle M."/>
            <person name="Francisco L."/>
            <person name="Jackson L."/>
            <person name="Javaid M."/>
            <person name="Korchina V."/>
            <person name="Kovar C."/>
            <person name="Mata R."/>
            <person name="Mathew T."/>
            <person name="Ngo R."/>
            <person name="Nguyen L."/>
            <person name="Nguyen N."/>
            <person name="Okwuonu G."/>
            <person name="Ongeri F."/>
            <person name="Pham C."/>
            <person name="Simmons D."/>
            <person name="Wilczek-Boney K."/>
            <person name="Hale W."/>
            <person name="Jakkamsetti A."/>
            <person name="Pham P."/>
            <person name="Ruth R."/>
            <person name="San Lucas F."/>
            <person name="Warren J."/>
            <person name="Zhang J."/>
            <person name="Zhao Z."/>
            <person name="Zhou C."/>
            <person name="Zhu D."/>
            <person name="Lee S."/>
            <person name="Bess C."/>
            <person name="Blankenburg K."/>
            <person name="Forbes L."/>
            <person name="Fu Q."/>
            <person name="Gubbala S."/>
            <person name="Hirani K."/>
            <person name="Jayaseelan J.C."/>
            <person name="Lara F."/>
            <person name="Munidasa M."/>
            <person name="Palculict T."/>
            <person name="Patil S."/>
            <person name="Pu L.-L."/>
            <person name="Saada N."/>
            <person name="Tang L."/>
            <person name="Weissenberger G."/>
            <person name="Zhu Y."/>
            <person name="Hemphill L."/>
            <person name="Shang Y."/>
            <person name="Youmans B."/>
            <person name="Ayvaz T."/>
            <person name="Ross M."/>
            <person name="Santibanez J."/>
            <person name="Aqrawi P."/>
            <person name="Gross S."/>
            <person name="Joshi V."/>
            <person name="Fowler G."/>
            <person name="Nazareth L."/>
            <person name="Reid J."/>
            <person name="Worley K."/>
            <person name="Petrosino J."/>
            <person name="Highlander S."/>
            <person name="Gibbs R."/>
        </authorList>
    </citation>
    <scope>NUCLEOTIDE SEQUENCE [LARGE SCALE GENOMIC DNA]</scope>
    <source>
        <strain evidence="1 2">ATCC 51191</strain>
    </source>
</reference>
<sequence length="40" mass="4686">MEVIFMNGEVAQICDIAIYARYALKTKIKFHINLINMKIK</sequence>
<proteinExistence type="predicted"/>
<comment type="caution">
    <text evidence="1">The sequence shown here is derived from an EMBL/GenBank/DDBJ whole genome shotgun (WGS) entry which is preliminary data.</text>
</comment>
<gene>
    <name evidence="1" type="ORF">HMPREF9094_0481</name>
</gene>
<evidence type="ECO:0000313" key="1">
    <source>
        <dbReference type="EMBL" id="EGQ80485.1"/>
    </source>
</evidence>
<dbReference type="EMBL" id="AFQD01000071">
    <property type="protein sequence ID" value="EGQ80485.1"/>
    <property type="molecule type" value="Genomic_DNA"/>
</dbReference>
<dbReference type="PATRIC" id="fig|997347.4.peg.447"/>
<keyword evidence="2" id="KW-1185">Reference proteome</keyword>
<dbReference type="Proteomes" id="UP000005392">
    <property type="component" value="Unassembled WGS sequence"/>
</dbReference>